<accession>A0AA42INE1</accession>
<proteinExistence type="predicted"/>
<organism evidence="2 3">
    <name type="scientific">Acinetobacter johnsonii</name>
    <dbReference type="NCBI Taxonomy" id="40214"/>
    <lineage>
        <taxon>Bacteria</taxon>
        <taxon>Pseudomonadati</taxon>
        <taxon>Pseudomonadota</taxon>
        <taxon>Gammaproteobacteria</taxon>
        <taxon>Moraxellales</taxon>
        <taxon>Moraxellaceae</taxon>
        <taxon>Acinetobacter</taxon>
    </lineage>
</organism>
<evidence type="ECO:0000256" key="1">
    <source>
        <dbReference type="SAM" id="MobiDB-lite"/>
    </source>
</evidence>
<evidence type="ECO:0000313" key="3">
    <source>
        <dbReference type="Proteomes" id="UP001161099"/>
    </source>
</evidence>
<comment type="caution">
    <text evidence="2">The sequence shown here is derived from an EMBL/GenBank/DDBJ whole genome shotgun (WGS) entry which is preliminary data.</text>
</comment>
<name>A0AA42INE1_ACIJO</name>
<evidence type="ECO:0000313" key="2">
    <source>
        <dbReference type="EMBL" id="MDH0657744.1"/>
    </source>
</evidence>
<dbReference type="AlphaFoldDB" id="A0AA42INE1"/>
<reference evidence="2" key="1">
    <citation type="submission" date="2022-09" db="EMBL/GenBank/DDBJ databases">
        <title>Intensive care unit water sources are persistently colonized with multi-drug resistant bacteria and are the site of extensive horizontal gene transfer of antibiotic resistance genes.</title>
        <authorList>
            <person name="Diorio-Toth L."/>
        </authorList>
    </citation>
    <scope>NUCLEOTIDE SEQUENCE</scope>
    <source>
        <strain evidence="2">GD03851</strain>
    </source>
</reference>
<protein>
    <submittedName>
        <fullName evidence="2">Baseplate J/gp47 family protein</fullName>
    </submittedName>
</protein>
<feature type="region of interest" description="Disordered" evidence="1">
    <location>
        <begin position="166"/>
        <end position="197"/>
    </location>
</feature>
<sequence>MTISSVAVVMTDAGPVAPTYFEIVEYLKSENRKIYGEDIYLENDSQDGQWIGVIAKAIADCNSSAIKAYSTMSPKTATKEALARNVALNGIKPSPATYSTVDVVITGVAGTSITNANVSDTSNNIWVLPVSITIPPEGAIVVTATAEKAGAVIAMPNTVSIIGKPTRGWHGVSNPNSSSIGQDAESDTKLRQRQSLSTANASMSQLEGLRGAILALNGVTRCVTFENKSSITDENNLPAKSACVVVHGGDSHQIAKLMHIKKSMGCDWYGNTDVNVLNIYNEPDVVSIYRADVTNISFKISITTKESYSADTGDIIKNLLAEYTNALNIGDKITQNKITGVTNLYGAEQSQTYEVVSIKTIANGIEHAGDYTLPFGNVAFCDATTITIEVTGG</sequence>
<dbReference type="Proteomes" id="UP001161099">
    <property type="component" value="Unassembled WGS sequence"/>
</dbReference>
<dbReference type="RefSeq" id="WP_279699022.1">
    <property type="nucleotide sequence ID" value="NZ_JAOCDR010000086.1"/>
</dbReference>
<gene>
    <name evidence="2" type="ORF">N5D11_16840</name>
</gene>
<dbReference type="EMBL" id="JAOCDR010000086">
    <property type="protein sequence ID" value="MDH0657744.1"/>
    <property type="molecule type" value="Genomic_DNA"/>
</dbReference>